<protein>
    <submittedName>
        <fullName evidence="3">Uncharacterized protein</fullName>
    </submittedName>
</protein>
<accession>A0AAW0MUT3</accession>
<feature type="compositionally biased region" description="Low complexity" evidence="2">
    <location>
        <begin position="45"/>
        <end position="54"/>
    </location>
</feature>
<feature type="region of interest" description="Disordered" evidence="2">
    <location>
        <begin position="42"/>
        <end position="70"/>
    </location>
</feature>
<dbReference type="Proteomes" id="UP001460270">
    <property type="component" value="Unassembled WGS sequence"/>
</dbReference>
<evidence type="ECO:0000256" key="2">
    <source>
        <dbReference type="SAM" id="MobiDB-lite"/>
    </source>
</evidence>
<sequence>MKKEVDELKNIIDARQAENEQIRNEADDWKNRFETSERSLEEVRAQLSAAQQAAGSNSKNKLKKENHSLRQKLKTLTDQNNWLSSEVDQLKQVIEQQQVDSEQLRNEVHEWEDKFKTSQTSLEEVKVQLSAAQKAAVESGCKIIMLKEENKYLKHRMRKLEMCDETPETLTDQNDSLHCEVDQQKQVLEEQQVKIEQPRNEVGEQKNRYETPVTSLEELVQQTSSEQAAEESNCTNNMLEETIQKLQDMERLEVVKQQQVNIEQLRNEADEWKDKFEKSKTSLETVRVQLSAAQQAAEELNCTKNRLEEEKQYLQQRLRKTEICEENQRTLTDQNKSLYCEVDKLKEVLEQQQVQIEQLTNEADDWKDSYETSQTSLEEVTSNCQLLNKRCGVGL</sequence>
<comment type="caution">
    <text evidence="3">The sequence shown here is derived from an EMBL/GenBank/DDBJ whole genome shotgun (WGS) entry which is preliminary data.</text>
</comment>
<reference evidence="4" key="1">
    <citation type="submission" date="2024-04" db="EMBL/GenBank/DDBJ databases">
        <title>Salinicola lusitanus LLJ914,a marine bacterium isolated from the Okinawa Trough.</title>
        <authorList>
            <person name="Li J."/>
        </authorList>
    </citation>
    <scope>NUCLEOTIDE SEQUENCE [LARGE SCALE GENOMIC DNA]</scope>
</reference>
<dbReference type="AlphaFoldDB" id="A0AAW0MUT3"/>
<proteinExistence type="predicted"/>
<keyword evidence="4" id="KW-1185">Reference proteome</keyword>
<dbReference type="EMBL" id="JBBPFD010000021">
    <property type="protein sequence ID" value="KAK7882163.1"/>
    <property type="molecule type" value="Genomic_DNA"/>
</dbReference>
<evidence type="ECO:0000313" key="4">
    <source>
        <dbReference type="Proteomes" id="UP001460270"/>
    </source>
</evidence>
<gene>
    <name evidence="3" type="ORF">WMY93_028337</name>
</gene>
<evidence type="ECO:0000313" key="3">
    <source>
        <dbReference type="EMBL" id="KAK7882163.1"/>
    </source>
</evidence>
<keyword evidence="1" id="KW-0175">Coiled coil</keyword>
<organism evidence="3 4">
    <name type="scientific">Mugilogobius chulae</name>
    <name type="common">yellowstripe goby</name>
    <dbReference type="NCBI Taxonomy" id="88201"/>
    <lineage>
        <taxon>Eukaryota</taxon>
        <taxon>Metazoa</taxon>
        <taxon>Chordata</taxon>
        <taxon>Craniata</taxon>
        <taxon>Vertebrata</taxon>
        <taxon>Euteleostomi</taxon>
        <taxon>Actinopterygii</taxon>
        <taxon>Neopterygii</taxon>
        <taxon>Teleostei</taxon>
        <taxon>Neoteleostei</taxon>
        <taxon>Acanthomorphata</taxon>
        <taxon>Gobiaria</taxon>
        <taxon>Gobiiformes</taxon>
        <taxon>Gobioidei</taxon>
        <taxon>Gobiidae</taxon>
        <taxon>Gobionellinae</taxon>
        <taxon>Mugilogobius</taxon>
    </lineage>
</organism>
<dbReference type="Gene3D" id="1.10.287.1490">
    <property type="match status" value="1"/>
</dbReference>
<evidence type="ECO:0000256" key="1">
    <source>
        <dbReference type="SAM" id="Coils"/>
    </source>
</evidence>
<feature type="coiled-coil region" evidence="1">
    <location>
        <begin position="229"/>
        <end position="376"/>
    </location>
</feature>
<name>A0AAW0MUT3_9GOBI</name>